<dbReference type="InterPro" id="IPR050083">
    <property type="entry name" value="HtpX_protease"/>
</dbReference>
<comment type="cofactor">
    <cofactor evidence="11">
        <name>Zn(2+)</name>
        <dbReference type="ChEBI" id="CHEBI:29105"/>
    </cofactor>
    <text evidence="11">Binds 1 zinc ion per subunit.</text>
</comment>
<keyword evidence="7 11" id="KW-0862">Zinc</keyword>
<keyword evidence="6 11" id="KW-0378">Hydrolase</keyword>
<dbReference type="RefSeq" id="WP_012571522.1">
    <property type="nucleotide sequence ID" value="NC_011529.1"/>
</dbReference>
<dbReference type="PATRIC" id="fig|523850.10.peg.562"/>
<reference evidence="13 14" key="1">
    <citation type="journal article" date="2008" name="J. Bacteriol.">
        <title>The complete genome sequence of Thermococcus onnurineus NA1 reveals a mixed heterotrophic and carboxydotrophic metabolism.</title>
        <authorList>
            <person name="Lee H.S."/>
            <person name="Kang S.G."/>
            <person name="Bae S.S."/>
            <person name="Lim J.K."/>
            <person name="Cho Y."/>
            <person name="Kim Y.J."/>
            <person name="Jeon J.H."/>
            <person name="Cha S.S."/>
            <person name="Kwon K.K."/>
            <person name="Kim H.T."/>
            <person name="Park C.J."/>
            <person name="Lee H.W."/>
            <person name="Kim S.I."/>
            <person name="Chun J."/>
            <person name="Colwell R.R."/>
            <person name="Kim S.J."/>
            <person name="Lee J.H."/>
        </authorList>
    </citation>
    <scope>NUCLEOTIDE SEQUENCE [LARGE SCALE GENOMIC DNA]</scope>
    <source>
        <strain evidence="13 14">NA1</strain>
    </source>
</reference>
<dbReference type="EC" id="3.4.24.-" evidence="11"/>
<dbReference type="InterPro" id="IPR001915">
    <property type="entry name" value="Peptidase_M48"/>
</dbReference>
<feature type="binding site" evidence="11">
    <location>
        <position position="133"/>
    </location>
    <ligand>
        <name>Zn(2+)</name>
        <dbReference type="ChEBI" id="CHEBI:29105"/>
        <note>catalytic</note>
    </ligand>
</feature>
<dbReference type="Pfam" id="PF01435">
    <property type="entry name" value="Peptidase_M48"/>
    <property type="match status" value="1"/>
</dbReference>
<dbReference type="STRING" id="523850.TON_0563"/>
<keyword evidence="8 11" id="KW-1133">Transmembrane helix</keyword>
<evidence type="ECO:0000256" key="8">
    <source>
        <dbReference type="ARBA" id="ARBA00022989"/>
    </source>
</evidence>
<comment type="similarity">
    <text evidence="1 11">Belongs to the peptidase M48B family.</text>
</comment>
<dbReference type="GO" id="GO:0008270">
    <property type="term" value="F:zinc ion binding"/>
    <property type="evidence" value="ECO:0007669"/>
    <property type="project" value="UniProtKB-UniRule"/>
</dbReference>
<dbReference type="eggNOG" id="arCOG01331">
    <property type="taxonomic scope" value="Archaea"/>
</dbReference>
<dbReference type="Proteomes" id="UP000002727">
    <property type="component" value="Chromosome"/>
</dbReference>
<evidence type="ECO:0000256" key="9">
    <source>
        <dbReference type="ARBA" id="ARBA00023049"/>
    </source>
</evidence>
<dbReference type="GO" id="GO:0004222">
    <property type="term" value="F:metalloendopeptidase activity"/>
    <property type="evidence" value="ECO:0007669"/>
    <property type="project" value="UniProtKB-UniRule"/>
</dbReference>
<dbReference type="InterPro" id="IPR022919">
    <property type="entry name" value="Pept_M48_protease_HtpX"/>
</dbReference>
<dbReference type="GO" id="GO:0006508">
    <property type="term" value="P:proteolysis"/>
    <property type="evidence" value="ECO:0007669"/>
    <property type="project" value="UniProtKB-KW"/>
</dbReference>
<feature type="transmembrane region" description="Helical" evidence="11">
    <location>
        <begin position="31"/>
        <end position="50"/>
    </location>
</feature>
<dbReference type="OrthoDB" id="28389at2157"/>
<protein>
    <recommendedName>
        <fullName evidence="11">Protease HtpX homolog</fullName>
        <ecNumber evidence="11">3.4.24.-</ecNumber>
    </recommendedName>
</protein>
<keyword evidence="5 11" id="KW-0479">Metal-binding</keyword>
<evidence type="ECO:0000256" key="3">
    <source>
        <dbReference type="ARBA" id="ARBA00022670"/>
    </source>
</evidence>
<dbReference type="PANTHER" id="PTHR43221:SF2">
    <property type="entry name" value="PROTEASE HTPX HOMOLOG"/>
    <property type="match status" value="1"/>
</dbReference>
<accession>B6YUL4</accession>
<evidence type="ECO:0000256" key="11">
    <source>
        <dbReference type="HAMAP-Rule" id="MF_00188"/>
    </source>
</evidence>
<keyword evidence="9 11" id="KW-0482">Metalloprotease</keyword>
<dbReference type="GeneID" id="7016861"/>
<keyword evidence="10 11" id="KW-0472">Membrane</keyword>
<name>B6YUL4_THEON</name>
<dbReference type="KEGG" id="ton:TON_0563"/>
<dbReference type="GO" id="GO:0005886">
    <property type="term" value="C:plasma membrane"/>
    <property type="evidence" value="ECO:0007669"/>
    <property type="project" value="UniProtKB-SubCell"/>
</dbReference>
<dbReference type="PANTHER" id="PTHR43221">
    <property type="entry name" value="PROTEASE HTPX"/>
    <property type="match status" value="1"/>
</dbReference>
<organism evidence="13 14">
    <name type="scientific">Thermococcus onnurineus (strain NA1)</name>
    <dbReference type="NCBI Taxonomy" id="523850"/>
    <lineage>
        <taxon>Archaea</taxon>
        <taxon>Methanobacteriati</taxon>
        <taxon>Methanobacteriota</taxon>
        <taxon>Thermococci</taxon>
        <taxon>Thermococcales</taxon>
        <taxon>Thermococcaceae</taxon>
        <taxon>Thermococcus</taxon>
    </lineage>
</organism>
<evidence type="ECO:0000256" key="10">
    <source>
        <dbReference type="ARBA" id="ARBA00023136"/>
    </source>
</evidence>
<feature type="transmembrane region" description="Helical" evidence="11">
    <location>
        <begin position="182"/>
        <end position="200"/>
    </location>
</feature>
<proteinExistence type="inferred from homology"/>
<evidence type="ECO:0000259" key="12">
    <source>
        <dbReference type="Pfam" id="PF01435"/>
    </source>
</evidence>
<keyword evidence="14" id="KW-1185">Reference proteome</keyword>
<keyword evidence="2 11" id="KW-1003">Cell membrane</keyword>
<evidence type="ECO:0000256" key="5">
    <source>
        <dbReference type="ARBA" id="ARBA00022723"/>
    </source>
</evidence>
<evidence type="ECO:0000313" key="13">
    <source>
        <dbReference type="EMBL" id="ACJ16050.1"/>
    </source>
</evidence>
<sequence length="285" mass="31234">MEALMWFGVLIVMGLVTVLLVALGYLLGEWIGLIVALIFSILLNFVVYWYSDRIVLKWYRVRVVTSEDYPRLYEMLSRLSAKAGIPTPKLALSPVGTPNAFSTGRSSKHSIIVLTYGLLRILDPEEIEGVMAHEVAHIKHRDTLVQTVASVIAGSILGVAYLIGGIPRFFSDGKVEDSQNGLLLGLLAPFAAGILWLGLARSREYLADESAARISGKPLALASALLKIDKAISFRPMKGGNLATAPIFIVNPFRGSLAKLVSTHPPTEKRIERLMKLAEQMDTYT</sequence>
<feature type="domain" description="Peptidase M48" evidence="12">
    <location>
        <begin position="70"/>
        <end position="276"/>
    </location>
</feature>
<feature type="transmembrane region" description="Helical" evidence="11">
    <location>
        <begin position="148"/>
        <end position="170"/>
    </location>
</feature>
<evidence type="ECO:0000256" key="1">
    <source>
        <dbReference type="ARBA" id="ARBA00009779"/>
    </source>
</evidence>
<feature type="binding site" evidence="11">
    <location>
        <position position="137"/>
    </location>
    <ligand>
        <name>Zn(2+)</name>
        <dbReference type="ChEBI" id="CHEBI:29105"/>
        <note>catalytic</note>
    </ligand>
</feature>
<dbReference type="HOGENOM" id="CLU_042266_3_0_2"/>
<keyword evidence="3 11" id="KW-0645">Protease</keyword>
<evidence type="ECO:0000256" key="6">
    <source>
        <dbReference type="ARBA" id="ARBA00022801"/>
    </source>
</evidence>
<evidence type="ECO:0000256" key="7">
    <source>
        <dbReference type="ARBA" id="ARBA00022833"/>
    </source>
</evidence>
<dbReference type="Gene3D" id="3.30.2010.10">
    <property type="entry name" value="Metalloproteases ('zincins'), catalytic domain"/>
    <property type="match status" value="1"/>
</dbReference>
<feature type="binding site" evidence="11">
    <location>
        <position position="204"/>
    </location>
    <ligand>
        <name>Zn(2+)</name>
        <dbReference type="ChEBI" id="CHEBI:29105"/>
        <note>catalytic</note>
    </ligand>
</feature>
<evidence type="ECO:0000256" key="2">
    <source>
        <dbReference type="ARBA" id="ARBA00022475"/>
    </source>
</evidence>
<feature type="transmembrane region" description="Helical" evidence="11">
    <location>
        <begin position="7"/>
        <end position="25"/>
    </location>
</feature>
<evidence type="ECO:0000313" key="14">
    <source>
        <dbReference type="Proteomes" id="UP000002727"/>
    </source>
</evidence>
<comment type="subcellular location">
    <subcellularLocation>
        <location evidence="11">Cell membrane</location>
        <topology evidence="11">Multi-pass membrane protein</topology>
    </subcellularLocation>
</comment>
<keyword evidence="4 11" id="KW-0812">Transmembrane</keyword>
<dbReference type="AlphaFoldDB" id="B6YUL4"/>
<dbReference type="HAMAP" id="MF_00188">
    <property type="entry name" value="Pept_M48_protease_HtpX"/>
    <property type="match status" value="1"/>
</dbReference>
<dbReference type="EMBL" id="CP000855">
    <property type="protein sequence ID" value="ACJ16050.1"/>
    <property type="molecule type" value="Genomic_DNA"/>
</dbReference>
<evidence type="ECO:0000256" key="4">
    <source>
        <dbReference type="ARBA" id="ARBA00022692"/>
    </source>
</evidence>
<feature type="active site" evidence="11">
    <location>
        <position position="134"/>
    </location>
</feature>
<gene>
    <name evidence="11" type="primary">htpX</name>
    <name evidence="13" type="ordered locus">TON_0563</name>
</gene>